<organism evidence="2 3">
    <name type="scientific">Folsomia candida</name>
    <name type="common">Springtail</name>
    <dbReference type="NCBI Taxonomy" id="158441"/>
    <lineage>
        <taxon>Eukaryota</taxon>
        <taxon>Metazoa</taxon>
        <taxon>Ecdysozoa</taxon>
        <taxon>Arthropoda</taxon>
        <taxon>Hexapoda</taxon>
        <taxon>Collembola</taxon>
        <taxon>Entomobryomorpha</taxon>
        <taxon>Isotomoidea</taxon>
        <taxon>Isotomidae</taxon>
        <taxon>Proisotominae</taxon>
        <taxon>Folsomia</taxon>
    </lineage>
</organism>
<feature type="region of interest" description="Disordered" evidence="1">
    <location>
        <begin position="149"/>
        <end position="192"/>
    </location>
</feature>
<evidence type="ECO:0000313" key="3">
    <source>
        <dbReference type="Proteomes" id="UP000198287"/>
    </source>
</evidence>
<evidence type="ECO:0000313" key="2">
    <source>
        <dbReference type="EMBL" id="OXA44571.1"/>
    </source>
</evidence>
<feature type="compositionally biased region" description="Gly residues" evidence="1">
    <location>
        <begin position="25"/>
        <end position="37"/>
    </location>
</feature>
<protein>
    <submittedName>
        <fullName evidence="2">Uncharacterized protein</fullName>
    </submittedName>
</protein>
<dbReference type="AlphaFoldDB" id="A0A226DJ16"/>
<reference evidence="2 3" key="1">
    <citation type="submission" date="2015-12" db="EMBL/GenBank/DDBJ databases">
        <title>The genome of Folsomia candida.</title>
        <authorList>
            <person name="Faddeeva A."/>
            <person name="Derks M.F."/>
            <person name="Anvar Y."/>
            <person name="Smit S."/>
            <person name="Van Straalen N."/>
            <person name="Roelofs D."/>
        </authorList>
    </citation>
    <scope>NUCLEOTIDE SEQUENCE [LARGE SCALE GENOMIC DNA]</scope>
    <source>
        <strain evidence="2 3">VU population</strain>
        <tissue evidence="2">Whole body</tissue>
    </source>
</reference>
<dbReference type="Proteomes" id="UP000198287">
    <property type="component" value="Unassembled WGS sequence"/>
</dbReference>
<feature type="compositionally biased region" description="Acidic residues" evidence="1">
    <location>
        <begin position="173"/>
        <end position="192"/>
    </location>
</feature>
<dbReference type="EMBL" id="LNIX01000019">
    <property type="protein sequence ID" value="OXA44571.1"/>
    <property type="molecule type" value="Genomic_DNA"/>
</dbReference>
<gene>
    <name evidence="2" type="ORF">Fcan01_20500</name>
</gene>
<comment type="caution">
    <text evidence="2">The sequence shown here is derived from an EMBL/GenBank/DDBJ whole genome shotgun (WGS) entry which is preliminary data.</text>
</comment>
<proteinExistence type="predicted"/>
<evidence type="ECO:0000256" key="1">
    <source>
        <dbReference type="SAM" id="MobiDB-lite"/>
    </source>
</evidence>
<sequence length="192" mass="20266">MGSNPLPANFGANLAKQIRDSLRVGGIGGGQPRGGRPAGQSNGQAAPPPNSTSRRLSSGTGTEGGHHFEQCTGDITLTTQVVGKKALTPEEAAKARRGAAQLARYETEETRDMTDEQLQRLILLEKLRKLRGLGPRGVNVEVAPEQVRRPEMIPQMPVAPNVPQGAGHPGVDSDTEDMLGSDISDLDDDSDA</sequence>
<name>A0A226DJ16_FOLCA</name>
<feature type="region of interest" description="Disordered" evidence="1">
    <location>
        <begin position="21"/>
        <end position="72"/>
    </location>
</feature>
<accession>A0A226DJ16</accession>
<feature type="compositionally biased region" description="Low complexity" evidence="1">
    <location>
        <begin position="51"/>
        <end position="60"/>
    </location>
</feature>
<keyword evidence="3" id="KW-1185">Reference proteome</keyword>